<reference evidence="1" key="1">
    <citation type="submission" date="2021-02" db="EMBL/GenBank/DDBJ databases">
        <authorList>
            <person name="Dougan E. K."/>
            <person name="Rhodes N."/>
            <person name="Thang M."/>
            <person name="Chan C."/>
        </authorList>
    </citation>
    <scope>NUCLEOTIDE SEQUENCE</scope>
</reference>
<name>A0A813M1T1_POLGL</name>
<evidence type="ECO:0000313" key="1">
    <source>
        <dbReference type="EMBL" id="CAE8738481.1"/>
    </source>
</evidence>
<dbReference type="AlphaFoldDB" id="A0A813M1T1"/>
<dbReference type="Proteomes" id="UP000626109">
    <property type="component" value="Unassembled WGS sequence"/>
</dbReference>
<sequence length="166" mass="18385">MVNNESKRTRASGWTPPYFSAGFSSKVEAEVPSRSGGHQKGRCRRRVIMIRMPENSREEAPARFAKTMGAGSLLVDLPLEADEVVVVDVDDLRDYYHSFVISQERTSTNAFNGEFRGSEFYGFHAYRPEWHDRRVVGALATLAIGDGQAVEIGQAAHVGLFRCGGC</sequence>
<dbReference type="EMBL" id="CAJNNW010036952">
    <property type="protein sequence ID" value="CAE8738481.1"/>
    <property type="molecule type" value="Genomic_DNA"/>
</dbReference>
<protein>
    <submittedName>
        <fullName evidence="1">Uncharacterized protein</fullName>
    </submittedName>
</protein>
<comment type="caution">
    <text evidence="1">The sequence shown here is derived from an EMBL/GenBank/DDBJ whole genome shotgun (WGS) entry which is preliminary data.</text>
</comment>
<proteinExistence type="predicted"/>
<evidence type="ECO:0000313" key="2">
    <source>
        <dbReference type="Proteomes" id="UP000626109"/>
    </source>
</evidence>
<organism evidence="1 2">
    <name type="scientific">Polarella glacialis</name>
    <name type="common">Dinoflagellate</name>
    <dbReference type="NCBI Taxonomy" id="89957"/>
    <lineage>
        <taxon>Eukaryota</taxon>
        <taxon>Sar</taxon>
        <taxon>Alveolata</taxon>
        <taxon>Dinophyceae</taxon>
        <taxon>Suessiales</taxon>
        <taxon>Suessiaceae</taxon>
        <taxon>Polarella</taxon>
    </lineage>
</organism>
<gene>
    <name evidence="1" type="ORF">PGLA2088_LOCUS49210</name>
</gene>
<accession>A0A813M1T1</accession>